<evidence type="ECO:0000259" key="3">
    <source>
        <dbReference type="Pfam" id="PF24564"/>
    </source>
</evidence>
<keyword evidence="5" id="KW-1185">Reference proteome</keyword>
<dbReference type="Pfam" id="PF00350">
    <property type="entry name" value="Dynamin_N"/>
    <property type="match status" value="1"/>
</dbReference>
<accession>A0A165PVW2</accession>
<protein>
    <recommendedName>
        <fullName evidence="6">G domain-containing protein</fullName>
    </recommendedName>
</protein>
<evidence type="ECO:0000313" key="5">
    <source>
        <dbReference type="Proteomes" id="UP000077266"/>
    </source>
</evidence>
<dbReference type="EMBL" id="KV425886">
    <property type="protein sequence ID" value="KZW02736.1"/>
    <property type="molecule type" value="Genomic_DNA"/>
</dbReference>
<feature type="domain" description="Dynamin N-terminal" evidence="2">
    <location>
        <begin position="141"/>
        <end position="364"/>
    </location>
</feature>
<dbReference type="STRING" id="1314781.A0A165PVW2"/>
<evidence type="ECO:0000313" key="4">
    <source>
        <dbReference type="EMBL" id="KZW02736.1"/>
    </source>
</evidence>
<dbReference type="Gene3D" id="3.40.50.300">
    <property type="entry name" value="P-loop containing nucleotide triphosphate hydrolases"/>
    <property type="match status" value="1"/>
</dbReference>
<dbReference type="OrthoDB" id="3598281at2759"/>
<feature type="compositionally biased region" description="Basic and acidic residues" evidence="1">
    <location>
        <begin position="12"/>
        <end position="30"/>
    </location>
</feature>
<dbReference type="InterPro" id="IPR027417">
    <property type="entry name" value="P-loop_NTPase"/>
</dbReference>
<dbReference type="CDD" id="cd00882">
    <property type="entry name" value="Ras_like_GTPase"/>
    <property type="match status" value="1"/>
</dbReference>
<proteinExistence type="predicted"/>
<evidence type="ECO:0000256" key="1">
    <source>
        <dbReference type="SAM" id="MobiDB-lite"/>
    </source>
</evidence>
<dbReference type="InterPro" id="IPR056024">
    <property type="entry name" value="DUF7605"/>
</dbReference>
<reference evidence="4 5" key="1">
    <citation type="journal article" date="2016" name="Mol. Biol. Evol.">
        <title>Comparative Genomics of Early-Diverging Mushroom-Forming Fungi Provides Insights into the Origins of Lignocellulose Decay Capabilities.</title>
        <authorList>
            <person name="Nagy L.G."/>
            <person name="Riley R."/>
            <person name="Tritt A."/>
            <person name="Adam C."/>
            <person name="Daum C."/>
            <person name="Floudas D."/>
            <person name="Sun H."/>
            <person name="Yadav J.S."/>
            <person name="Pangilinan J."/>
            <person name="Larsson K.H."/>
            <person name="Matsuura K."/>
            <person name="Barry K."/>
            <person name="Labutti K."/>
            <person name="Kuo R."/>
            <person name="Ohm R.A."/>
            <person name="Bhattacharya S.S."/>
            <person name="Shirouzu T."/>
            <person name="Yoshinaga Y."/>
            <person name="Martin F.M."/>
            <person name="Grigoriev I.V."/>
            <person name="Hibbett D.S."/>
        </authorList>
    </citation>
    <scope>NUCLEOTIDE SEQUENCE [LARGE SCALE GENOMIC DNA]</scope>
    <source>
        <strain evidence="4 5">HHB12029</strain>
    </source>
</reference>
<dbReference type="SUPFAM" id="SSF52540">
    <property type="entry name" value="P-loop containing nucleoside triphosphate hydrolases"/>
    <property type="match status" value="1"/>
</dbReference>
<feature type="domain" description="DUF7605" evidence="3">
    <location>
        <begin position="632"/>
        <end position="774"/>
    </location>
</feature>
<evidence type="ECO:0008006" key="6">
    <source>
        <dbReference type="Google" id="ProtNLM"/>
    </source>
</evidence>
<sequence length="855" mass="94607">MSPSPRLTRRRALIERAHAQRSSERKDRPNSLRRKPTPAPPPVEDWDMESLSSLSDDSLSNEYDELADHCGTQTVDRDAPMIKDEDDEALSGNMSSAGRIVASINQVIKTLSPIAARKAVAWKENLRAVATEVTRPAKTIIAVIGATGAGKSSLINALLGDHIVPTDGMQCTTFVSEVRSTPIEISYHEQELVIATIEFISAESWSKEISHLLSALQDPDVDGSTAKLQAVDDGQQAWDRVRVVYPTLREDALAYYSTEQIIQSDPEIAAMLGNTVVFSSTAENFKTELQEFTGTRNGQVDLWPLVARVRIQCDAAVLKDNTTLVDLPGVGDSNTARSAIYHNYLRTADHIFVVAQIKRAATDLVARDQHTSRLADSSTTPAVRRKLTHKRRELDQLELSSLTLDTGRQLFCAEKRTEWVTEQIQGQFRAGIAALRGESANEHRDDEGDISVFCVSSNDFMKLVGKSPYDGRAAVFQTTDETCIPALVQYARGIGVAGIRAANQQGCPRYFKRYRFGPSQSRAEAGTIERAYGTLGRCCRSPKMGFTLTIRKRLHRSAYALLDVGTLTSVVIVGMLQVIRKAAREAGSKLLRDVDTLLIPKMTAAAKKAENAASERLYQLGQNIRSWPTLKAIFRRAGCWKHHDWNSVAVELMSRHFAASWQTTLKAKSMQDDARLVGHAVEQALAHVEQAAADSLKVLVSEHKAQAVKYVHTTTRLAIQECVEAIRDEQRDISRGMAARVAAELETLYKRCWSQSARGAKARALQLLREGIEEVKYDLFTSVVEDTSAALRRMLRKQLDLHYTKLAGMATSIEQRMSPIWDNTKPNAAFSQARTSAQAMLAGIETAIEELGYEA</sequence>
<evidence type="ECO:0000259" key="2">
    <source>
        <dbReference type="Pfam" id="PF00350"/>
    </source>
</evidence>
<gene>
    <name evidence="4" type="ORF">EXIGLDRAFT_759453</name>
</gene>
<organism evidence="4 5">
    <name type="scientific">Exidia glandulosa HHB12029</name>
    <dbReference type="NCBI Taxonomy" id="1314781"/>
    <lineage>
        <taxon>Eukaryota</taxon>
        <taxon>Fungi</taxon>
        <taxon>Dikarya</taxon>
        <taxon>Basidiomycota</taxon>
        <taxon>Agaricomycotina</taxon>
        <taxon>Agaricomycetes</taxon>
        <taxon>Auriculariales</taxon>
        <taxon>Exidiaceae</taxon>
        <taxon>Exidia</taxon>
    </lineage>
</organism>
<dbReference type="Proteomes" id="UP000077266">
    <property type="component" value="Unassembled WGS sequence"/>
</dbReference>
<name>A0A165PVW2_EXIGL</name>
<dbReference type="InParanoid" id="A0A165PVW2"/>
<dbReference type="PANTHER" id="PTHR36681">
    <property type="entry name" value="NUCLEAR GTPASE, GERMINAL CENTER-ASSOCIATED, TANDEM DUPLICATE 3"/>
    <property type="match status" value="1"/>
</dbReference>
<feature type="region of interest" description="Disordered" evidence="1">
    <location>
        <begin position="1"/>
        <end position="54"/>
    </location>
</feature>
<dbReference type="AlphaFoldDB" id="A0A165PVW2"/>
<dbReference type="InterPro" id="IPR045063">
    <property type="entry name" value="Dynamin_N"/>
</dbReference>
<dbReference type="PANTHER" id="PTHR36681:SF3">
    <property type="entry name" value="NUCLEAR GTPASE, GERMINAL CENTER-ASSOCIATED, TANDEM DUPLICATE 3"/>
    <property type="match status" value="1"/>
</dbReference>
<dbReference type="Pfam" id="PF24564">
    <property type="entry name" value="DUF7605"/>
    <property type="match status" value="1"/>
</dbReference>